<keyword evidence="1" id="KW-0732">Signal</keyword>
<dbReference type="AlphaFoldDB" id="K8P1F6"/>
<evidence type="ECO:0008006" key="4">
    <source>
        <dbReference type="Google" id="ProtNLM"/>
    </source>
</evidence>
<dbReference type="PATRIC" id="fig|883079.3.peg.2580"/>
<protein>
    <recommendedName>
        <fullName evidence="4">DUF3606 domain-containing protein</fullName>
    </recommendedName>
</protein>
<comment type="caution">
    <text evidence="2">The sequence shown here is derived from an EMBL/GenBank/DDBJ whole genome shotgun (WGS) entry which is preliminary data.</text>
</comment>
<feature type="signal peptide" evidence="1">
    <location>
        <begin position="1"/>
        <end position="27"/>
    </location>
</feature>
<organism evidence="2 3">
    <name type="scientific">Afipia clevelandensis ATCC 49720</name>
    <dbReference type="NCBI Taxonomy" id="883079"/>
    <lineage>
        <taxon>Bacteria</taxon>
        <taxon>Pseudomonadati</taxon>
        <taxon>Pseudomonadota</taxon>
        <taxon>Alphaproteobacteria</taxon>
        <taxon>Hyphomicrobiales</taxon>
        <taxon>Nitrobacteraceae</taxon>
        <taxon>Afipia</taxon>
    </lineage>
</organism>
<proteinExistence type="predicted"/>
<gene>
    <name evidence="2" type="ORF">HMPREF9696_02528</name>
</gene>
<evidence type="ECO:0000313" key="3">
    <source>
        <dbReference type="Proteomes" id="UP000001095"/>
    </source>
</evidence>
<evidence type="ECO:0000313" key="2">
    <source>
        <dbReference type="EMBL" id="EKS35256.1"/>
    </source>
</evidence>
<dbReference type="InterPro" id="IPR022037">
    <property type="entry name" value="DUF3606"/>
</dbReference>
<sequence length="70" mass="7474">MVRWAMLRLVTVASVLSSNLGARPAPAIDTTDHASTGYWAYRLNVSPDDLAAAIDEVGPSVAAIRRHLGK</sequence>
<name>K8P1F6_9BRAD</name>
<keyword evidence="3" id="KW-1185">Reference proteome</keyword>
<reference evidence="2 3" key="1">
    <citation type="submission" date="2012-04" db="EMBL/GenBank/DDBJ databases">
        <title>The Genome Sequence of Afipia clevelandensis ATCC 49720.</title>
        <authorList>
            <consortium name="The Broad Institute Genome Sequencing Platform"/>
            <person name="Earl A."/>
            <person name="Ward D."/>
            <person name="Feldgarden M."/>
            <person name="Gevers D."/>
            <person name="Huys G."/>
            <person name="Walker B."/>
            <person name="Young S.K."/>
            <person name="Zeng Q."/>
            <person name="Gargeya S."/>
            <person name="Fitzgerald M."/>
            <person name="Haas B."/>
            <person name="Abouelleil A."/>
            <person name="Alvarado L."/>
            <person name="Arachchi H.M."/>
            <person name="Berlin A."/>
            <person name="Chapman S.B."/>
            <person name="Goldberg J."/>
            <person name="Griggs A."/>
            <person name="Gujja S."/>
            <person name="Hansen M."/>
            <person name="Howarth C."/>
            <person name="Imamovic A."/>
            <person name="Larimer J."/>
            <person name="McCowen C."/>
            <person name="Montmayeur A."/>
            <person name="Murphy C."/>
            <person name="Neiman D."/>
            <person name="Pearson M."/>
            <person name="Priest M."/>
            <person name="Roberts A."/>
            <person name="Saif S."/>
            <person name="Shea T."/>
            <person name="Sisk P."/>
            <person name="Sykes S."/>
            <person name="Wortman J."/>
            <person name="Nusbaum C."/>
            <person name="Birren B."/>
        </authorList>
    </citation>
    <scope>NUCLEOTIDE SEQUENCE [LARGE SCALE GENOMIC DNA]</scope>
    <source>
        <strain evidence="2 3">ATCC 49720</strain>
    </source>
</reference>
<feature type="chain" id="PRO_5003919388" description="DUF3606 domain-containing protein" evidence="1">
    <location>
        <begin position="28"/>
        <end position="70"/>
    </location>
</feature>
<dbReference type="Pfam" id="PF12244">
    <property type="entry name" value="DUF3606"/>
    <property type="match status" value="1"/>
</dbReference>
<evidence type="ECO:0000256" key="1">
    <source>
        <dbReference type="SAM" id="SignalP"/>
    </source>
</evidence>
<dbReference type="EMBL" id="AGWY01000011">
    <property type="protein sequence ID" value="EKS35256.1"/>
    <property type="molecule type" value="Genomic_DNA"/>
</dbReference>
<dbReference type="Proteomes" id="UP000001095">
    <property type="component" value="Unassembled WGS sequence"/>
</dbReference>
<dbReference type="HOGENOM" id="CLU_2748732_0_0_5"/>
<accession>K8P1F6</accession>